<gene>
    <name evidence="2" type="ORF">GGX14DRAFT_391244</name>
</gene>
<keyword evidence="3" id="KW-1185">Reference proteome</keyword>
<proteinExistence type="predicted"/>
<sequence>MTMQEMFASKRRDSPGGLEPGLKCLKNTFFKVIQKNVAKQYYIIWAMPIGNVLGTGLQHSTLELATYDEIKRDLHVAVQLATPLSSAFYQKALYPKGLYIPMSGLRGQLTPRQRYSVIELLALQVAISDPDIDEVVESMKVEWTSVGRWLFALTAMSISLFTIDAQSLFKVDEFAQKAIAISTVATGLGILCNTWFLHRARCIYGSHLLFSLSAKFTSLVVIVSLGSLMAFGGRIVCNILPALVIVLGITLLIIIMGFRIIVSVNLAGTVKGVSSLNELQVDLGGKKGGESIYKGIRFIRPVVVEIW</sequence>
<accession>A0AAD6YJR1</accession>
<comment type="caution">
    <text evidence="2">The sequence shown here is derived from an EMBL/GenBank/DDBJ whole genome shotgun (WGS) entry which is preliminary data.</text>
</comment>
<keyword evidence="1" id="KW-0812">Transmembrane</keyword>
<protein>
    <submittedName>
        <fullName evidence="2">Uncharacterized protein</fullName>
    </submittedName>
</protein>
<feature type="transmembrane region" description="Helical" evidence="1">
    <location>
        <begin position="239"/>
        <end position="262"/>
    </location>
</feature>
<evidence type="ECO:0000313" key="3">
    <source>
        <dbReference type="Proteomes" id="UP001219525"/>
    </source>
</evidence>
<feature type="transmembrane region" description="Helical" evidence="1">
    <location>
        <begin position="208"/>
        <end position="233"/>
    </location>
</feature>
<keyword evidence="1" id="KW-1133">Transmembrane helix</keyword>
<dbReference type="Proteomes" id="UP001219525">
    <property type="component" value="Unassembled WGS sequence"/>
</dbReference>
<keyword evidence="1" id="KW-0472">Membrane</keyword>
<dbReference type="EMBL" id="JARJCW010000015">
    <property type="protein sequence ID" value="KAJ7216417.1"/>
    <property type="molecule type" value="Genomic_DNA"/>
</dbReference>
<organism evidence="2 3">
    <name type="scientific">Mycena pura</name>
    <dbReference type="NCBI Taxonomy" id="153505"/>
    <lineage>
        <taxon>Eukaryota</taxon>
        <taxon>Fungi</taxon>
        <taxon>Dikarya</taxon>
        <taxon>Basidiomycota</taxon>
        <taxon>Agaricomycotina</taxon>
        <taxon>Agaricomycetes</taxon>
        <taxon>Agaricomycetidae</taxon>
        <taxon>Agaricales</taxon>
        <taxon>Marasmiineae</taxon>
        <taxon>Mycenaceae</taxon>
        <taxon>Mycena</taxon>
    </lineage>
</organism>
<name>A0AAD6YJR1_9AGAR</name>
<reference evidence="2" key="1">
    <citation type="submission" date="2023-03" db="EMBL/GenBank/DDBJ databases">
        <title>Massive genome expansion in bonnet fungi (Mycena s.s.) driven by repeated elements and novel gene families across ecological guilds.</title>
        <authorList>
            <consortium name="Lawrence Berkeley National Laboratory"/>
            <person name="Harder C.B."/>
            <person name="Miyauchi S."/>
            <person name="Viragh M."/>
            <person name="Kuo A."/>
            <person name="Thoen E."/>
            <person name="Andreopoulos B."/>
            <person name="Lu D."/>
            <person name="Skrede I."/>
            <person name="Drula E."/>
            <person name="Henrissat B."/>
            <person name="Morin E."/>
            <person name="Kohler A."/>
            <person name="Barry K."/>
            <person name="LaButti K."/>
            <person name="Morin E."/>
            <person name="Salamov A."/>
            <person name="Lipzen A."/>
            <person name="Mereny Z."/>
            <person name="Hegedus B."/>
            <person name="Baldrian P."/>
            <person name="Stursova M."/>
            <person name="Weitz H."/>
            <person name="Taylor A."/>
            <person name="Grigoriev I.V."/>
            <person name="Nagy L.G."/>
            <person name="Martin F."/>
            <person name="Kauserud H."/>
        </authorList>
    </citation>
    <scope>NUCLEOTIDE SEQUENCE</scope>
    <source>
        <strain evidence="2">9144</strain>
    </source>
</reference>
<evidence type="ECO:0000256" key="1">
    <source>
        <dbReference type="SAM" id="Phobius"/>
    </source>
</evidence>
<dbReference type="AlphaFoldDB" id="A0AAD6YJR1"/>
<feature type="transmembrane region" description="Helical" evidence="1">
    <location>
        <begin position="175"/>
        <end position="196"/>
    </location>
</feature>
<evidence type="ECO:0000313" key="2">
    <source>
        <dbReference type="EMBL" id="KAJ7216417.1"/>
    </source>
</evidence>
<feature type="transmembrane region" description="Helical" evidence="1">
    <location>
        <begin position="149"/>
        <end position="169"/>
    </location>
</feature>